<accession>A0A7S1KV38</accession>
<protein>
    <submittedName>
        <fullName evidence="1">Uncharacterized protein</fullName>
    </submittedName>
</protein>
<reference evidence="1" key="1">
    <citation type="submission" date="2021-01" db="EMBL/GenBank/DDBJ databases">
        <authorList>
            <person name="Corre E."/>
            <person name="Pelletier E."/>
            <person name="Niang G."/>
            <person name="Scheremetjew M."/>
            <person name="Finn R."/>
            <person name="Kale V."/>
            <person name="Holt S."/>
            <person name="Cochrane G."/>
            <person name="Meng A."/>
            <person name="Brown T."/>
            <person name="Cohen L."/>
        </authorList>
    </citation>
    <scope>NUCLEOTIDE SEQUENCE</scope>
    <source>
        <strain evidence="1">WS</strain>
    </source>
</reference>
<gene>
    <name evidence="1" type="ORF">PCOS0759_LOCUS9494</name>
</gene>
<name>A0A7S1KV38_9EUKA</name>
<evidence type="ECO:0000313" key="1">
    <source>
        <dbReference type="EMBL" id="CAD9086240.1"/>
    </source>
</evidence>
<dbReference type="EMBL" id="HBGD01011482">
    <property type="protein sequence ID" value="CAD9086240.1"/>
    <property type="molecule type" value="Transcribed_RNA"/>
</dbReference>
<dbReference type="AlphaFoldDB" id="A0A7S1KV38"/>
<proteinExistence type="predicted"/>
<sequence>MPSHFVLLFDTTSHEIPGPLRSLYTTLHKQIRVLHPQELFSLQILNEVSMQKQFIQEGPFVSRLHEWRGSPVSEHAQNPQQRIARVMSEAFKALFTFLQNNLGAETMASVFIIMDKHFAHAPLSDQVCSILPRAHTNMHLMCPVEGAELRSWARFAALHHAHCNTTLHTKDRIIDFVGRNFQPYSPAYLAYGHMLHPIALHRDPTLYDLRHLLPNVLSIQAFIDTSFVHTAKSLAKFTIFPSDTQRMPSAALEDMTSTLASSASIIDSYATNPWTRTDPNMNFLHLLAKIILEKSVTPVVTLDESHVALILPLFKKTKYDLTLNIVCTSTLRGSSEEATPWLTGNIHTMLLESVARAFSFSAEERSQSLYKCPARSDSLNVLSQDATSVRQCFDKIQRLLHGGADRWHICVKECERVRLTGALYKNQSLVKHLISLLEKENVMLRSNNVSQIVEHLKSKPMDKLGVCDATEGGGVETPTR</sequence>
<organism evidence="1">
    <name type="scientific">Percolomonas cosmopolitus</name>
    <dbReference type="NCBI Taxonomy" id="63605"/>
    <lineage>
        <taxon>Eukaryota</taxon>
        <taxon>Discoba</taxon>
        <taxon>Heterolobosea</taxon>
        <taxon>Tetramitia</taxon>
        <taxon>Eutetramitia</taxon>
        <taxon>Percolomonadidae</taxon>
        <taxon>Percolomonas</taxon>
    </lineage>
</organism>